<accession>A0A135ZYK1</accession>
<dbReference type="Gene3D" id="3.40.190.10">
    <property type="entry name" value="Periplasmic binding protein-like II"/>
    <property type="match status" value="1"/>
</dbReference>
<dbReference type="AlphaFoldDB" id="A0A135ZYK1"/>
<dbReference type="RefSeq" id="WP_068378014.1">
    <property type="nucleotide sequence ID" value="NZ_LSNE01000007.1"/>
</dbReference>
<name>A0A135ZYK1_9ALTE</name>
<comment type="caution">
    <text evidence="1">The sequence shown here is derived from an EMBL/GenBank/DDBJ whole genome shotgun (WGS) entry which is preliminary data.</text>
</comment>
<dbReference type="SUPFAM" id="SSF53850">
    <property type="entry name" value="Periplasmic binding protein-like II"/>
    <property type="match status" value="1"/>
</dbReference>
<dbReference type="OrthoDB" id="547680at2"/>
<keyword evidence="2" id="KW-1185">Reference proteome</keyword>
<sequence length="301" mass="34765">MPFSRFIHEIWHVRLKSQTQYGRKKSHLALLLILCSKLAYSQEIQTVIFPGTANDYYYSLLLEHALSYNKNKRYHVQPLGAHIPKDRNFELLASDDGLHVVFAGSTLEREQKHRAVHFPLLKGLQGWCIPLVRRNQLDLFKNVHNLEAFKKLIPGQYHTWSDTEILEANGLTVAKGSDFEGLFGMLSKGRFDYFPRSILEIDQDYLNHKNLNIAIEPSVIIHYPTAFYFYVNKDNHDLAKVILDGLETALLDGSFNKLFMQYFGEQVEKVINTKRRIIELANPLLPATAPLGRSELWLKLN</sequence>
<reference evidence="2" key="1">
    <citation type="submission" date="2016-02" db="EMBL/GenBank/DDBJ databases">
        <authorList>
            <person name="Schultz-Johansen M."/>
            <person name="Glaring M.A."/>
            <person name="Bech P.K."/>
            <person name="Stougaard P."/>
        </authorList>
    </citation>
    <scope>NUCLEOTIDE SEQUENCE [LARGE SCALE GENOMIC DNA]</scope>
    <source>
        <strain evidence="2">S66</strain>
    </source>
</reference>
<gene>
    <name evidence="1" type="ORF">AX660_16875</name>
</gene>
<dbReference type="EMBL" id="LSNE01000007">
    <property type="protein sequence ID" value="KXI28062.1"/>
    <property type="molecule type" value="Genomic_DNA"/>
</dbReference>
<evidence type="ECO:0000313" key="1">
    <source>
        <dbReference type="EMBL" id="KXI28062.1"/>
    </source>
</evidence>
<dbReference type="Proteomes" id="UP000070299">
    <property type="component" value="Unassembled WGS sequence"/>
</dbReference>
<evidence type="ECO:0000313" key="2">
    <source>
        <dbReference type="Proteomes" id="UP000070299"/>
    </source>
</evidence>
<proteinExistence type="predicted"/>
<protein>
    <recommendedName>
        <fullName evidence="3">Solute-binding protein family 3/N-terminal domain-containing protein</fullName>
    </recommendedName>
</protein>
<evidence type="ECO:0008006" key="3">
    <source>
        <dbReference type="Google" id="ProtNLM"/>
    </source>
</evidence>
<organism evidence="1 2">
    <name type="scientific">Paraglaciecola hydrolytica</name>
    <dbReference type="NCBI Taxonomy" id="1799789"/>
    <lineage>
        <taxon>Bacteria</taxon>
        <taxon>Pseudomonadati</taxon>
        <taxon>Pseudomonadota</taxon>
        <taxon>Gammaproteobacteria</taxon>
        <taxon>Alteromonadales</taxon>
        <taxon>Alteromonadaceae</taxon>
        <taxon>Paraglaciecola</taxon>
    </lineage>
</organism>
<dbReference type="STRING" id="1799789.AX660_16875"/>